<dbReference type="KEGG" id="vg:11258134"/>
<keyword evidence="2" id="KW-1185">Reference proteome</keyword>
<gene>
    <name evidence="1" type="primary">153</name>
</gene>
<dbReference type="OrthoDB" id="26710at10239"/>
<dbReference type="Proteomes" id="UP000008530">
    <property type="component" value="Segment"/>
</dbReference>
<dbReference type="GeneID" id="11258134"/>
<evidence type="ECO:0000313" key="1">
    <source>
        <dbReference type="EMBL" id="ADP02549.1"/>
    </source>
</evidence>
<accession>G3BM19</accession>
<proteinExistence type="predicted"/>
<evidence type="ECO:0000313" key="2">
    <source>
        <dbReference type="Proteomes" id="UP000008530"/>
    </source>
</evidence>
<protein>
    <submittedName>
        <fullName evidence="1">Uncharacterized protein 153</fullName>
    </submittedName>
</protein>
<sequence length="49" mass="5505">MGLSLQFPEEMNDYLPHIVGDLRGGGFTVDIISYQPTKQGTAINFFVTW</sequence>
<dbReference type="EMBL" id="GU070616">
    <property type="protein sequence ID" value="ADP02549.1"/>
    <property type="molecule type" value="Genomic_DNA"/>
</dbReference>
<name>G3BM19_9CAUD</name>
<dbReference type="RefSeq" id="YP_004893960.1">
    <property type="nucleotide sequence ID" value="NC_016071.1"/>
</dbReference>
<organism evidence="1 2">
    <name type="scientific">Salmonella phage PVPSE1</name>
    <dbReference type="NCBI Taxonomy" id="889338"/>
    <lineage>
        <taxon>Viruses</taxon>
        <taxon>Duplodnaviria</taxon>
        <taxon>Heunggongvirae</taxon>
        <taxon>Uroviricota</taxon>
        <taxon>Caudoviricetes</taxon>
        <taxon>Vequintavirinae</taxon>
        <taxon>Seunavirus</taxon>
        <taxon>Seunavirus PVPSE1</taxon>
    </lineage>
</organism>
<reference evidence="1 2" key="1">
    <citation type="journal article" date="2011" name="J. Virol.">
        <title>Genomic and proteomic characterization of the broad host range Salmonella phage PVP-SE1 - The creation of a new phage genus.</title>
        <authorList>
            <person name="Santos S.B."/>
            <person name="Kropinski A.M."/>
            <person name="Ceyssens P.J."/>
            <person name="Ackermann H.W."/>
            <person name="Villegas A."/>
            <person name="Lavigne R."/>
            <person name="Krylov V.N."/>
            <person name="Carvalho C.M."/>
            <person name="Ferreira E.C."/>
            <person name="Azeredo J."/>
        </authorList>
    </citation>
    <scope>NUCLEOTIDE SEQUENCE [LARGE SCALE GENOMIC DNA]</scope>
    <source>
        <strain evidence="1">PVP-SE1</strain>
    </source>
</reference>